<evidence type="ECO:0000313" key="11">
    <source>
        <dbReference type="EMBL" id="KAG7161917.1"/>
    </source>
</evidence>
<evidence type="ECO:0000313" key="12">
    <source>
        <dbReference type="Proteomes" id="UP000747542"/>
    </source>
</evidence>
<organism evidence="11 12">
    <name type="scientific">Homarus americanus</name>
    <name type="common">American lobster</name>
    <dbReference type="NCBI Taxonomy" id="6706"/>
    <lineage>
        <taxon>Eukaryota</taxon>
        <taxon>Metazoa</taxon>
        <taxon>Ecdysozoa</taxon>
        <taxon>Arthropoda</taxon>
        <taxon>Crustacea</taxon>
        <taxon>Multicrustacea</taxon>
        <taxon>Malacostraca</taxon>
        <taxon>Eumalacostraca</taxon>
        <taxon>Eucarida</taxon>
        <taxon>Decapoda</taxon>
        <taxon>Pleocyemata</taxon>
        <taxon>Astacidea</taxon>
        <taxon>Nephropoidea</taxon>
        <taxon>Nephropidae</taxon>
        <taxon>Homarus</taxon>
    </lineage>
</organism>
<dbReference type="PANTHER" id="PTHR11214">
    <property type="entry name" value="BETA-1,3-N-ACETYLGLUCOSAMINYLTRANSFERASE"/>
    <property type="match status" value="1"/>
</dbReference>
<evidence type="ECO:0000256" key="6">
    <source>
        <dbReference type="ARBA" id="ARBA00022968"/>
    </source>
</evidence>
<comment type="subcellular location">
    <subcellularLocation>
        <location evidence="1 10">Golgi apparatus membrane</location>
        <topology evidence="1 10">Single-pass type II membrane protein</topology>
    </subcellularLocation>
</comment>
<sequence>MIVLVALCRREYAVRPPIPDNPRDSPVCRPANIPNKFLIEEEDFCQRGQPLQVVSFVHSSISRVKKRMETRKTWANASAYGLGTHNGVVFMVGRAKNPHEEMIVQNESLLYHDIVQGDYGDHYQLLSYKALAAMNWITRHCSHVPWTLHADDDLIIDSFLLQEFIQTLNSESKKQIICRRMVGRVLRKGKWKVTREEYSAKMYPKYCQGTMWLLATEQLPKLLEASKEVSYLWVDDAFITGLLVQKAHIGLKDIGSKFTRIFKRSDIGKKIAWWHLPNVNSTAIWRQIVHYHKQRYKPNPSQPNSIQPNLT</sequence>
<evidence type="ECO:0000256" key="3">
    <source>
        <dbReference type="ARBA" id="ARBA00022676"/>
    </source>
</evidence>
<keyword evidence="5" id="KW-0812">Transmembrane</keyword>
<name>A0A8J5MSH8_HOMAM</name>
<comment type="caution">
    <text evidence="11">The sequence shown here is derived from an EMBL/GenBank/DDBJ whole genome shotgun (WGS) entry which is preliminary data.</text>
</comment>
<dbReference type="GO" id="GO:0006493">
    <property type="term" value="P:protein O-linked glycosylation"/>
    <property type="evidence" value="ECO:0007669"/>
    <property type="project" value="TreeGrafter"/>
</dbReference>
<keyword evidence="12" id="KW-1185">Reference proteome</keyword>
<dbReference type="Gene3D" id="3.90.550.50">
    <property type="match status" value="1"/>
</dbReference>
<accession>A0A8J5MSH8</accession>
<dbReference type="EMBL" id="JAHLQT010028706">
    <property type="protein sequence ID" value="KAG7161917.1"/>
    <property type="molecule type" value="Genomic_DNA"/>
</dbReference>
<evidence type="ECO:0000256" key="9">
    <source>
        <dbReference type="ARBA" id="ARBA00023136"/>
    </source>
</evidence>
<evidence type="ECO:0000256" key="1">
    <source>
        <dbReference type="ARBA" id="ARBA00004323"/>
    </source>
</evidence>
<evidence type="ECO:0000256" key="8">
    <source>
        <dbReference type="ARBA" id="ARBA00023034"/>
    </source>
</evidence>
<dbReference type="GO" id="GO:0016758">
    <property type="term" value="F:hexosyltransferase activity"/>
    <property type="evidence" value="ECO:0007669"/>
    <property type="project" value="InterPro"/>
</dbReference>
<evidence type="ECO:0000256" key="2">
    <source>
        <dbReference type="ARBA" id="ARBA00008661"/>
    </source>
</evidence>
<dbReference type="EC" id="2.4.1.-" evidence="10"/>
<comment type="similarity">
    <text evidence="2 10">Belongs to the glycosyltransferase 31 family.</text>
</comment>
<protein>
    <recommendedName>
        <fullName evidence="10">Hexosyltransferase</fullName>
        <ecNumber evidence="10">2.4.1.-</ecNumber>
    </recommendedName>
</protein>
<evidence type="ECO:0000256" key="5">
    <source>
        <dbReference type="ARBA" id="ARBA00022692"/>
    </source>
</evidence>
<keyword evidence="3 10" id="KW-0328">Glycosyltransferase</keyword>
<keyword evidence="7" id="KW-1133">Transmembrane helix</keyword>
<keyword evidence="9" id="KW-0472">Membrane</keyword>
<keyword evidence="6" id="KW-0735">Signal-anchor</keyword>
<evidence type="ECO:0000256" key="10">
    <source>
        <dbReference type="RuleBase" id="RU363063"/>
    </source>
</evidence>
<gene>
    <name evidence="11" type="primary">B3galt1-L5</name>
    <name evidence="11" type="ORF">Hamer_G019931</name>
</gene>
<dbReference type="AlphaFoldDB" id="A0A8J5MSH8"/>
<dbReference type="PANTHER" id="PTHR11214:SF364">
    <property type="entry name" value="HEXOSYLTRANSFERASE"/>
    <property type="match status" value="1"/>
</dbReference>
<dbReference type="InterPro" id="IPR002659">
    <property type="entry name" value="Glyco_trans_31"/>
</dbReference>
<reference evidence="11" key="1">
    <citation type="journal article" date="2021" name="Sci. Adv.">
        <title>The American lobster genome reveals insights on longevity, neural, and immune adaptations.</title>
        <authorList>
            <person name="Polinski J.M."/>
            <person name="Zimin A.V."/>
            <person name="Clark K.F."/>
            <person name="Kohn A.B."/>
            <person name="Sadowski N."/>
            <person name="Timp W."/>
            <person name="Ptitsyn A."/>
            <person name="Khanna P."/>
            <person name="Romanova D.Y."/>
            <person name="Williams P."/>
            <person name="Greenwood S.J."/>
            <person name="Moroz L.L."/>
            <person name="Walt D.R."/>
            <person name="Bodnar A.G."/>
        </authorList>
    </citation>
    <scope>NUCLEOTIDE SEQUENCE</scope>
    <source>
        <strain evidence="11">GMGI-L3</strain>
    </source>
</reference>
<dbReference type="GO" id="GO:0000139">
    <property type="term" value="C:Golgi membrane"/>
    <property type="evidence" value="ECO:0007669"/>
    <property type="project" value="UniProtKB-SubCell"/>
</dbReference>
<keyword evidence="4" id="KW-0808">Transferase</keyword>
<dbReference type="Pfam" id="PF01762">
    <property type="entry name" value="Galactosyl_T"/>
    <property type="match status" value="1"/>
</dbReference>
<proteinExistence type="inferred from homology"/>
<evidence type="ECO:0000256" key="7">
    <source>
        <dbReference type="ARBA" id="ARBA00022989"/>
    </source>
</evidence>
<dbReference type="Proteomes" id="UP000747542">
    <property type="component" value="Unassembled WGS sequence"/>
</dbReference>
<keyword evidence="8 10" id="KW-0333">Golgi apparatus</keyword>
<evidence type="ECO:0000256" key="4">
    <source>
        <dbReference type="ARBA" id="ARBA00022679"/>
    </source>
</evidence>